<dbReference type="AlphaFoldDB" id="A0AAW0G8U8"/>
<feature type="region of interest" description="Disordered" evidence="1">
    <location>
        <begin position="639"/>
        <end position="659"/>
    </location>
</feature>
<evidence type="ECO:0000313" key="3">
    <source>
        <dbReference type="Proteomes" id="UP001385951"/>
    </source>
</evidence>
<comment type="caution">
    <text evidence="2">The sequence shown here is derived from an EMBL/GenBank/DDBJ whole genome shotgun (WGS) entry which is preliminary data.</text>
</comment>
<dbReference type="Proteomes" id="UP001385951">
    <property type="component" value="Unassembled WGS sequence"/>
</dbReference>
<feature type="region of interest" description="Disordered" evidence="1">
    <location>
        <begin position="183"/>
        <end position="281"/>
    </location>
</feature>
<feature type="compositionally biased region" description="Basic and acidic residues" evidence="1">
    <location>
        <begin position="189"/>
        <end position="198"/>
    </location>
</feature>
<feature type="compositionally biased region" description="Polar residues" evidence="1">
    <location>
        <begin position="259"/>
        <end position="268"/>
    </location>
</feature>
<feature type="compositionally biased region" description="Low complexity" evidence="1">
    <location>
        <begin position="530"/>
        <end position="543"/>
    </location>
</feature>
<gene>
    <name evidence="2" type="ORF">QCA50_010249</name>
</gene>
<organism evidence="2 3">
    <name type="scientific">Cerrena zonata</name>
    <dbReference type="NCBI Taxonomy" id="2478898"/>
    <lineage>
        <taxon>Eukaryota</taxon>
        <taxon>Fungi</taxon>
        <taxon>Dikarya</taxon>
        <taxon>Basidiomycota</taxon>
        <taxon>Agaricomycotina</taxon>
        <taxon>Agaricomycetes</taxon>
        <taxon>Polyporales</taxon>
        <taxon>Cerrenaceae</taxon>
        <taxon>Cerrena</taxon>
    </lineage>
</organism>
<proteinExistence type="predicted"/>
<dbReference type="EMBL" id="JASBNA010000016">
    <property type="protein sequence ID" value="KAK7686649.1"/>
    <property type="molecule type" value="Genomic_DNA"/>
</dbReference>
<sequence>MNKPLSQGATAKGRVPRSHEQTKLWLEAFMIREAVLVAPDNMEEKEGMYYFNGIYKRIKELWIEVRDSTSGGVPYILASFARLRVPEDGSSGCWKKEDFLRMFYWDQKYSVFYDHQPTFSDDLEWPNTPDVQPFWCTLVEHINAARAIHKKSPLMLSLTSPVFKTHPRFFKFSSMFQVQYQSLSAAPSSRDKRPRTSTDTEFEVFSGRPVREAGPSGSTEANVSVQRSEERAPTKPRAKRLRQESEDQDIEMTDDIGSGLQQTVGQQADSDRKGKGRAVEPEKAEVVSDVPDELEVEATVPGSLTEFMNQKVMFKAALKEQLSPIPCESCAQSKHHCFIALKHFHGCWRCKINSNGCSLVPKRNRNSRGELLNMKAPANWPWFITLVYHVLNVLALDSEAGPQDLPADYTGVTFPPFPQNKLKGILRLTGKQISEDAAEKKMLKADHYYALPFHQYPNIESRRNNADKWPIVPSDAEARFNKVMKKIENGELTRTWAKEENPKEDSTVRGRSRSRASSRAPPPAERARTRASSRPRSATDATSQGAISASEPPHPRKAQSRGRATSRAVSKQPSKPRAPRRIKSIKVESSEEDDMSLNSSGQTKRVYVGKHPTRQMKCVPDKTDDEEVTLSFYEAQHGRPKERFLAKPTATQPDSDDAE</sequence>
<accession>A0AAW0G8U8</accession>
<protein>
    <recommendedName>
        <fullName evidence="4">Zn(2)-C6 fungal-type domain-containing protein</fullName>
    </recommendedName>
</protein>
<keyword evidence="3" id="KW-1185">Reference proteome</keyword>
<evidence type="ECO:0000256" key="1">
    <source>
        <dbReference type="SAM" id="MobiDB-lite"/>
    </source>
</evidence>
<name>A0AAW0G8U8_9APHY</name>
<evidence type="ECO:0000313" key="2">
    <source>
        <dbReference type="EMBL" id="KAK7686649.1"/>
    </source>
</evidence>
<reference evidence="2 3" key="1">
    <citation type="submission" date="2022-09" db="EMBL/GenBank/DDBJ databases">
        <authorList>
            <person name="Palmer J.M."/>
        </authorList>
    </citation>
    <scope>NUCLEOTIDE SEQUENCE [LARGE SCALE GENOMIC DNA]</scope>
    <source>
        <strain evidence="2 3">DSM 7382</strain>
    </source>
</reference>
<feature type="compositionally biased region" description="Basic and acidic residues" evidence="1">
    <location>
        <begin position="269"/>
        <end position="281"/>
    </location>
</feature>
<feature type="region of interest" description="Disordered" evidence="1">
    <location>
        <begin position="494"/>
        <end position="624"/>
    </location>
</feature>
<feature type="compositionally biased region" description="Basic and acidic residues" evidence="1">
    <location>
        <begin position="494"/>
        <end position="508"/>
    </location>
</feature>
<feature type="compositionally biased region" description="Polar residues" evidence="1">
    <location>
        <begin position="216"/>
        <end position="226"/>
    </location>
</feature>
<evidence type="ECO:0008006" key="4">
    <source>
        <dbReference type="Google" id="ProtNLM"/>
    </source>
</evidence>